<evidence type="ECO:0000256" key="3">
    <source>
        <dbReference type="ARBA" id="ARBA00023163"/>
    </source>
</evidence>
<accession>A0A1Q8TFQ9</accession>
<dbReference type="Proteomes" id="UP000186806">
    <property type="component" value="Unassembled WGS sequence"/>
</dbReference>
<gene>
    <name evidence="5" type="ORF">BTW10_03220</name>
</gene>
<dbReference type="GO" id="GO:0003700">
    <property type="term" value="F:DNA-binding transcription factor activity"/>
    <property type="evidence" value="ECO:0007669"/>
    <property type="project" value="InterPro"/>
</dbReference>
<evidence type="ECO:0000259" key="4">
    <source>
        <dbReference type="PROSITE" id="PS01124"/>
    </source>
</evidence>
<organism evidence="5 6">
    <name type="scientific">Chromohalobacter japonicus</name>
    <dbReference type="NCBI Taxonomy" id="223900"/>
    <lineage>
        <taxon>Bacteria</taxon>
        <taxon>Pseudomonadati</taxon>
        <taxon>Pseudomonadota</taxon>
        <taxon>Gammaproteobacteria</taxon>
        <taxon>Oceanospirillales</taxon>
        <taxon>Halomonadaceae</taxon>
        <taxon>Chromohalobacter</taxon>
    </lineage>
</organism>
<protein>
    <recommendedName>
        <fullName evidence="4">HTH araC/xylS-type domain-containing protein</fullName>
    </recommendedName>
</protein>
<evidence type="ECO:0000256" key="1">
    <source>
        <dbReference type="ARBA" id="ARBA00023015"/>
    </source>
</evidence>
<sequence>MTHRETRGEVAQDPLTALLKPIFMGSDFYHVAKQCGDWLLSHEHAVAPSFHLVTEGQCRLTWHDGGEEHLQAGDLAFFPGDAPHQLTPQGVSTDTPTQVVPLRSSRPGVGLICGHFRFVHDVPPAWFGALPRIVRIPRQARGQTFQHAVEAFAEELSNGDAPGHAPVTNALANALLILMLRHCLETRLLDQRHLMAFLDTPVSRALKLLHEDPRRDWTLHELARAVGLSRSSFSERFHRVVGTTVARYQGRLRMILADQALANGESIVGAMLASGYRSESTFRKAYKRIRGVSPSRLKTHATE</sequence>
<proteinExistence type="predicted"/>
<dbReference type="InterPro" id="IPR050204">
    <property type="entry name" value="AraC_XylS_family_regulators"/>
</dbReference>
<dbReference type="InterPro" id="IPR014710">
    <property type="entry name" value="RmlC-like_jellyroll"/>
</dbReference>
<keyword evidence="1" id="KW-0805">Transcription regulation</keyword>
<keyword evidence="6" id="KW-1185">Reference proteome</keyword>
<dbReference type="PROSITE" id="PS01124">
    <property type="entry name" value="HTH_ARAC_FAMILY_2"/>
    <property type="match status" value="1"/>
</dbReference>
<evidence type="ECO:0000256" key="2">
    <source>
        <dbReference type="ARBA" id="ARBA00023125"/>
    </source>
</evidence>
<dbReference type="SUPFAM" id="SSF46689">
    <property type="entry name" value="Homeodomain-like"/>
    <property type="match status" value="2"/>
</dbReference>
<dbReference type="EMBL" id="MSDQ01000006">
    <property type="protein sequence ID" value="OLO12492.1"/>
    <property type="molecule type" value="Genomic_DNA"/>
</dbReference>
<dbReference type="InterPro" id="IPR011051">
    <property type="entry name" value="RmlC_Cupin_sf"/>
</dbReference>
<evidence type="ECO:0000313" key="6">
    <source>
        <dbReference type="Proteomes" id="UP000186806"/>
    </source>
</evidence>
<dbReference type="SMART" id="SM00342">
    <property type="entry name" value="HTH_ARAC"/>
    <property type="match status" value="1"/>
</dbReference>
<feature type="domain" description="HTH araC/xylS-type" evidence="4">
    <location>
        <begin position="203"/>
        <end position="300"/>
    </location>
</feature>
<evidence type="ECO:0000313" key="5">
    <source>
        <dbReference type="EMBL" id="OLO12492.1"/>
    </source>
</evidence>
<dbReference type="Pfam" id="PF12833">
    <property type="entry name" value="HTH_18"/>
    <property type="match status" value="1"/>
</dbReference>
<dbReference type="InterPro" id="IPR032783">
    <property type="entry name" value="AraC_lig"/>
</dbReference>
<dbReference type="Gene3D" id="2.60.120.10">
    <property type="entry name" value="Jelly Rolls"/>
    <property type="match status" value="1"/>
</dbReference>
<dbReference type="PANTHER" id="PTHR46796:SF7">
    <property type="entry name" value="ARAC FAMILY TRANSCRIPTIONAL REGULATOR"/>
    <property type="match status" value="1"/>
</dbReference>
<dbReference type="Gene3D" id="1.10.10.60">
    <property type="entry name" value="Homeodomain-like"/>
    <property type="match status" value="1"/>
</dbReference>
<keyword evidence="3" id="KW-0804">Transcription</keyword>
<dbReference type="GO" id="GO:0043565">
    <property type="term" value="F:sequence-specific DNA binding"/>
    <property type="evidence" value="ECO:0007669"/>
    <property type="project" value="InterPro"/>
</dbReference>
<dbReference type="RefSeq" id="WP_075368135.1">
    <property type="nucleotide sequence ID" value="NZ_MSDQ01000006.1"/>
</dbReference>
<name>A0A1Q8TFQ9_9GAMM</name>
<dbReference type="SUPFAM" id="SSF51182">
    <property type="entry name" value="RmlC-like cupins"/>
    <property type="match status" value="1"/>
</dbReference>
<reference evidence="5 6" key="1">
    <citation type="submission" date="2016-12" db="EMBL/GenBank/DDBJ databases">
        <title>Draft genome sequences of strains Salinicola socius SMB35, Salinicola sp. MH3R3-1 and Chromohalobacter sp. SMB17 from the Verkhnekamsk potash mining region of Russia.</title>
        <authorList>
            <person name="Mavrodi D.V."/>
            <person name="Olsson B.E."/>
            <person name="Korsakova E.S."/>
            <person name="Pyankova A."/>
            <person name="Mavrodi O.V."/>
            <person name="Plotnikova E.G."/>
        </authorList>
    </citation>
    <scope>NUCLEOTIDE SEQUENCE [LARGE SCALE GENOMIC DNA]</scope>
    <source>
        <strain evidence="5 6">SMB17</strain>
    </source>
</reference>
<dbReference type="Pfam" id="PF12852">
    <property type="entry name" value="Cupin_6"/>
    <property type="match status" value="1"/>
</dbReference>
<dbReference type="PANTHER" id="PTHR46796">
    <property type="entry name" value="HTH-TYPE TRANSCRIPTIONAL ACTIVATOR RHAS-RELATED"/>
    <property type="match status" value="1"/>
</dbReference>
<dbReference type="AlphaFoldDB" id="A0A1Q8TFQ9"/>
<keyword evidence="2" id="KW-0238">DNA-binding</keyword>
<comment type="caution">
    <text evidence="5">The sequence shown here is derived from an EMBL/GenBank/DDBJ whole genome shotgun (WGS) entry which is preliminary data.</text>
</comment>
<dbReference type="InterPro" id="IPR009057">
    <property type="entry name" value="Homeodomain-like_sf"/>
</dbReference>
<dbReference type="InterPro" id="IPR018060">
    <property type="entry name" value="HTH_AraC"/>
</dbReference>